<keyword evidence="2 4" id="KW-0648">Protein biosynthesis</keyword>
<comment type="similarity">
    <text evidence="1 4">Belongs to the prolyl-tRNA editing family. YbaK/EbsC subfamily.</text>
</comment>
<dbReference type="SUPFAM" id="SSF55826">
    <property type="entry name" value="YbaK/ProRS associated domain"/>
    <property type="match status" value="1"/>
</dbReference>
<evidence type="ECO:0000259" key="5">
    <source>
        <dbReference type="Pfam" id="PF04073"/>
    </source>
</evidence>
<dbReference type="CDD" id="cd00002">
    <property type="entry name" value="YbaK_deacylase"/>
    <property type="match status" value="1"/>
</dbReference>
<dbReference type="PANTHER" id="PTHR30411">
    <property type="entry name" value="CYTOPLASMIC PROTEIN"/>
    <property type="match status" value="1"/>
</dbReference>
<accession>A0A9D1MGK7</accession>
<dbReference type="Pfam" id="PF04073">
    <property type="entry name" value="tRNA_edit"/>
    <property type="match status" value="1"/>
</dbReference>
<proteinExistence type="inferred from homology"/>
<dbReference type="NCBIfam" id="TIGR00011">
    <property type="entry name" value="YbaK_EbsC"/>
    <property type="match status" value="1"/>
</dbReference>
<dbReference type="InterPro" id="IPR004369">
    <property type="entry name" value="Prolyl-tRNA_editing_YbaK/EbsC"/>
</dbReference>
<dbReference type="GO" id="GO:0006412">
    <property type="term" value="P:translation"/>
    <property type="evidence" value="ECO:0007669"/>
    <property type="project" value="UniProtKB-KW"/>
</dbReference>
<evidence type="ECO:0000256" key="3">
    <source>
        <dbReference type="ARBA" id="ARBA00023239"/>
    </source>
</evidence>
<evidence type="ECO:0000256" key="2">
    <source>
        <dbReference type="ARBA" id="ARBA00022917"/>
    </source>
</evidence>
<keyword evidence="3 4" id="KW-0456">Lyase</keyword>
<evidence type="ECO:0000313" key="6">
    <source>
        <dbReference type="EMBL" id="HIU60118.1"/>
    </source>
</evidence>
<sequence length="161" mass="17329">MTKIPKTNAIRILEQKKSAFDVLTFDADEAVSGVEAANRMGIDVKNVYKTLVTVGKSGAHYVFVVPVAEELDLRKAAVAAGEKNIAMIHSKELLPLTGYIHGGCSPIGMKKAFPTFIDTSAEALDFMVFSGGRIGLQVKMAPDSLIKAANATYKDLVLDRN</sequence>
<dbReference type="GO" id="GO:0002161">
    <property type="term" value="F:aminoacyl-tRNA deacylase activity"/>
    <property type="evidence" value="ECO:0007669"/>
    <property type="project" value="InterPro"/>
</dbReference>
<protein>
    <recommendedName>
        <fullName evidence="4">Cys-tRNA(Pro)/Cys-tRNA(Cys) deacylase</fullName>
        <ecNumber evidence="4">4.2.-.-</ecNumber>
    </recommendedName>
</protein>
<reference evidence="6" key="2">
    <citation type="journal article" date="2021" name="PeerJ">
        <title>Extensive microbial diversity within the chicken gut microbiome revealed by metagenomics and culture.</title>
        <authorList>
            <person name="Gilroy R."/>
            <person name="Ravi A."/>
            <person name="Getino M."/>
            <person name="Pursley I."/>
            <person name="Horton D.L."/>
            <person name="Alikhan N.F."/>
            <person name="Baker D."/>
            <person name="Gharbi K."/>
            <person name="Hall N."/>
            <person name="Watson M."/>
            <person name="Adriaenssens E.M."/>
            <person name="Foster-Nyarko E."/>
            <person name="Jarju S."/>
            <person name="Secka A."/>
            <person name="Antonio M."/>
            <person name="Oren A."/>
            <person name="Chaudhuri R.R."/>
            <person name="La Ragione R."/>
            <person name="Hildebrand F."/>
            <person name="Pallen M.J."/>
        </authorList>
    </citation>
    <scope>NUCLEOTIDE SEQUENCE</scope>
    <source>
        <strain evidence="6">18911</strain>
    </source>
</reference>
<dbReference type="InterPro" id="IPR007214">
    <property type="entry name" value="YbaK/aa-tRNA-synth-assoc-dom"/>
</dbReference>
<organism evidence="6 7">
    <name type="scientific">Candidatus Stercoripulliclostridium merdigallinarum</name>
    <dbReference type="NCBI Taxonomy" id="2840951"/>
    <lineage>
        <taxon>Bacteria</taxon>
        <taxon>Bacillati</taxon>
        <taxon>Bacillota</taxon>
        <taxon>Clostridia</taxon>
        <taxon>Eubacteriales</taxon>
        <taxon>Candidatus Stercoripulliclostridium</taxon>
    </lineage>
</organism>
<reference evidence="6" key="1">
    <citation type="submission" date="2020-10" db="EMBL/GenBank/DDBJ databases">
        <authorList>
            <person name="Gilroy R."/>
        </authorList>
    </citation>
    <scope>NUCLEOTIDE SEQUENCE</scope>
    <source>
        <strain evidence="6">18911</strain>
    </source>
</reference>
<dbReference type="EMBL" id="DVNF01000059">
    <property type="protein sequence ID" value="HIU60118.1"/>
    <property type="molecule type" value="Genomic_DNA"/>
</dbReference>
<dbReference type="InterPro" id="IPR036754">
    <property type="entry name" value="YbaK/aa-tRNA-synt-asso_dom_sf"/>
</dbReference>
<dbReference type="EC" id="4.2.-.-" evidence="4"/>
<dbReference type="PANTHER" id="PTHR30411:SF0">
    <property type="entry name" value="CYS-TRNA(PRO)_CYS-TRNA(CYS) DEACYLASE YBAK"/>
    <property type="match status" value="1"/>
</dbReference>
<name>A0A9D1MGK7_9FIRM</name>
<feature type="domain" description="YbaK/aminoacyl-tRNA synthetase-associated" evidence="5">
    <location>
        <begin position="34"/>
        <end position="147"/>
    </location>
</feature>
<evidence type="ECO:0000256" key="4">
    <source>
        <dbReference type="PIRNR" id="PIRNR006181"/>
    </source>
</evidence>
<dbReference type="GO" id="GO:0016829">
    <property type="term" value="F:lyase activity"/>
    <property type="evidence" value="ECO:0007669"/>
    <property type="project" value="UniProtKB-KW"/>
</dbReference>
<evidence type="ECO:0000256" key="1">
    <source>
        <dbReference type="ARBA" id="ARBA00009798"/>
    </source>
</evidence>
<comment type="caution">
    <text evidence="6">The sequence shown here is derived from an EMBL/GenBank/DDBJ whole genome shotgun (WGS) entry which is preliminary data.</text>
</comment>
<dbReference type="PIRSF" id="PIRSF006181">
    <property type="entry name" value="EbsC_YbaK"/>
    <property type="match status" value="1"/>
</dbReference>
<dbReference type="Proteomes" id="UP000824094">
    <property type="component" value="Unassembled WGS sequence"/>
</dbReference>
<evidence type="ECO:0000313" key="7">
    <source>
        <dbReference type="Proteomes" id="UP000824094"/>
    </source>
</evidence>
<dbReference type="AlphaFoldDB" id="A0A9D1MGK7"/>
<gene>
    <name evidence="6" type="primary">ybaK</name>
    <name evidence="6" type="ORF">IAB05_01860</name>
</gene>
<dbReference type="Gene3D" id="3.90.960.10">
    <property type="entry name" value="YbaK/aminoacyl-tRNA synthetase-associated domain"/>
    <property type="match status" value="1"/>
</dbReference>